<dbReference type="Gene3D" id="3.40.50.300">
    <property type="entry name" value="P-loop containing nucleotide triphosphate hydrolases"/>
    <property type="match status" value="1"/>
</dbReference>
<evidence type="ECO:0000313" key="7">
    <source>
        <dbReference type="EMBL" id="MDG0817649.1"/>
    </source>
</evidence>
<evidence type="ECO:0000256" key="4">
    <source>
        <dbReference type="ARBA" id="ARBA00022741"/>
    </source>
</evidence>
<reference evidence="7" key="1">
    <citation type="submission" date="2022-08" db="EMBL/GenBank/DDBJ databases">
        <title>Novel Bdellovibrio Species Isolated from Svalbard: Designation Bdellovibrio svalbardensis.</title>
        <authorList>
            <person name="Mitchell R.J."/>
            <person name="Choi S.Y."/>
        </authorList>
    </citation>
    <scope>NUCLEOTIDE SEQUENCE</scope>
    <source>
        <strain evidence="7">PAP01</strain>
    </source>
</reference>
<evidence type="ECO:0000256" key="5">
    <source>
        <dbReference type="ARBA" id="ARBA00022777"/>
    </source>
</evidence>
<dbReference type="Proteomes" id="UP001152321">
    <property type="component" value="Unassembled WGS sequence"/>
</dbReference>
<dbReference type="CDD" id="cd02023">
    <property type="entry name" value="UMPK"/>
    <property type="match status" value="1"/>
</dbReference>
<proteinExistence type="predicted"/>
<accession>A0ABT6DL91</accession>
<comment type="pathway">
    <text evidence="1">Pyrimidine metabolism; UMP biosynthesis via salvage pathway; UMP from uridine: step 1/1.</text>
</comment>
<sequence length="208" mass="23545">MQRPHIIGVAGGSGSGKTHFAKELQQRLGDAHCAIIYQDNYYIDQSAKFDGDGGSVNFDHPSSLDFTMLASGLRTLKSGGTLQIPIYDFCTHSRKKETLLGEPKKVIIVDGILILHSDEVRAELDEMIFFDTPEELRFQRRFNRDVHERGRTPEGVKKQFELQVRPMHDQFVEPSKDHAHLIVKDLGDYSIALKQIAERLTNRLIATV</sequence>
<organism evidence="7 8">
    <name type="scientific">Bdellovibrio svalbardensis</name>
    <dbReference type="NCBI Taxonomy" id="2972972"/>
    <lineage>
        <taxon>Bacteria</taxon>
        <taxon>Pseudomonadati</taxon>
        <taxon>Bdellovibrionota</taxon>
        <taxon>Bdellovibrionia</taxon>
        <taxon>Bdellovibrionales</taxon>
        <taxon>Pseudobdellovibrionaceae</taxon>
        <taxon>Bdellovibrio</taxon>
    </lineage>
</organism>
<dbReference type="NCBIfam" id="NF004018">
    <property type="entry name" value="PRK05480.1"/>
    <property type="match status" value="1"/>
</dbReference>
<dbReference type="InterPro" id="IPR027417">
    <property type="entry name" value="P-loop_NTPase"/>
</dbReference>
<comment type="caution">
    <text evidence="7">The sequence shown here is derived from an EMBL/GenBank/DDBJ whole genome shotgun (WGS) entry which is preliminary data.</text>
</comment>
<dbReference type="Pfam" id="PF00485">
    <property type="entry name" value="PRK"/>
    <property type="match status" value="1"/>
</dbReference>
<gene>
    <name evidence="7" type="primary">udk</name>
    <name evidence="7" type="ORF">NWE73_14810</name>
</gene>
<keyword evidence="3 7" id="KW-0808">Transferase</keyword>
<keyword evidence="4" id="KW-0547">Nucleotide-binding</keyword>
<dbReference type="GO" id="GO:0004849">
    <property type="term" value="F:uridine kinase activity"/>
    <property type="evidence" value="ECO:0007669"/>
    <property type="project" value="UniProtKB-EC"/>
</dbReference>
<dbReference type="RefSeq" id="WP_277579121.1">
    <property type="nucleotide sequence ID" value="NZ_JANRMI010000004.1"/>
</dbReference>
<evidence type="ECO:0000313" key="8">
    <source>
        <dbReference type="Proteomes" id="UP001152321"/>
    </source>
</evidence>
<protein>
    <recommendedName>
        <fullName evidence="2">uridine/cytidine kinase</fullName>
        <ecNumber evidence="2">2.7.1.48</ecNumber>
    </recommendedName>
</protein>
<dbReference type="PANTHER" id="PTHR10285">
    <property type="entry name" value="URIDINE KINASE"/>
    <property type="match status" value="1"/>
</dbReference>
<name>A0ABT6DL91_9BACT</name>
<keyword evidence="8" id="KW-1185">Reference proteome</keyword>
<evidence type="ECO:0000256" key="3">
    <source>
        <dbReference type="ARBA" id="ARBA00022679"/>
    </source>
</evidence>
<dbReference type="InterPro" id="IPR000764">
    <property type="entry name" value="Uridine_kinase-like"/>
</dbReference>
<dbReference type="SUPFAM" id="SSF52540">
    <property type="entry name" value="P-loop containing nucleoside triphosphate hydrolases"/>
    <property type="match status" value="1"/>
</dbReference>
<keyword evidence="5 7" id="KW-0418">Kinase</keyword>
<evidence type="ECO:0000256" key="1">
    <source>
        <dbReference type="ARBA" id="ARBA00004690"/>
    </source>
</evidence>
<feature type="domain" description="Phosphoribulokinase/uridine kinase" evidence="6">
    <location>
        <begin position="6"/>
        <end position="190"/>
    </location>
</feature>
<evidence type="ECO:0000256" key="2">
    <source>
        <dbReference type="ARBA" id="ARBA00012137"/>
    </source>
</evidence>
<dbReference type="EC" id="2.7.1.48" evidence="2"/>
<dbReference type="InterPro" id="IPR006083">
    <property type="entry name" value="PRK/URK"/>
</dbReference>
<evidence type="ECO:0000259" key="6">
    <source>
        <dbReference type="Pfam" id="PF00485"/>
    </source>
</evidence>
<dbReference type="EMBL" id="JANRMI010000004">
    <property type="protein sequence ID" value="MDG0817649.1"/>
    <property type="molecule type" value="Genomic_DNA"/>
</dbReference>
<dbReference type="PRINTS" id="PR00988">
    <property type="entry name" value="URIDINKINASE"/>
</dbReference>